<evidence type="ECO:0000313" key="3">
    <source>
        <dbReference type="EMBL" id="GJT28207.1"/>
    </source>
</evidence>
<dbReference type="Pfam" id="PF13456">
    <property type="entry name" value="RVT_3"/>
    <property type="match status" value="1"/>
</dbReference>
<keyword evidence="3" id="KW-0548">Nucleotidyltransferase</keyword>
<reference evidence="3" key="2">
    <citation type="submission" date="2022-01" db="EMBL/GenBank/DDBJ databases">
        <authorList>
            <person name="Yamashiro T."/>
            <person name="Shiraishi A."/>
            <person name="Satake H."/>
            <person name="Nakayama K."/>
        </authorList>
    </citation>
    <scope>NUCLEOTIDE SEQUENCE</scope>
</reference>
<evidence type="ECO:0000259" key="1">
    <source>
        <dbReference type="PROSITE" id="PS50879"/>
    </source>
</evidence>
<dbReference type="Gene3D" id="3.30.420.10">
    <property type="entry name" value="Ribonuclease H-like superfamily/Ribonuclease H"/>
    <property type="match status" value="2"/>
</dbReference>
<evidence type="ECO:0000313" key="4">
    <source>
        <dbReference type="Proteomes" id="UP001151760"/>
    </source>
</evidence>
<organism evidence="3 4">
    <name type="scientific">Tanacetum coccineum</name>
    <dbReference type="NCBI Taxonomy" id="301880"/>
    <lineage>
        <taxon>Eukaryota</taxon>
        <taxon>Viridiplantae</taxon>
        <taxon>Streptophyta</taxon>
        <taxon>Embryophyta</taxon>
        <taxon>Tracheophyta</taxon>
        <taxon>Spermatophyta</taxon>
        <taxon>Magnoliopsida</taxon>
        <taxon>eudicotyledons</taxon>
        <taxon>Gunneridae</taxon>
        <taxon>Pentapetalae</taxon>
        <taxon>asterids</taxon>
        <taxon>campanulids</taxon>
        <taxon>Asterales</taxon>
        <taxon>Asteraceae</taxon>
        <taxon>Asteroideae</taxon>
        <taxon>Anthemideae</taxon>
        <taxon>Anthemidinae</taxon>
        <taxon>Tanacetum</taxon>
    </lineage>
</organism>
<accession>A0ABQ5CPD9</accession>
<proteinExistence type="predicted"/>
<keyword evidence="4" id="KW-1185">Reference proteome</keyword>
<name>A0ABQ5CPD9_9ASTR</name>
<feature type="domain" description="Integrase catalytic" evidence="2">
    <location>
        <begin position="111"/>
        <end position="239"/>
    </location>
</feature>
<evidence type="ECO:0000259" key="2">
    <source>
        <dbReference type="PROSITE" id="PS50994"/>
    </source>
</evidence>
<comment type="caution">
    <text evidence="3">The sequence shown here is derived from an EMBL/GenBank/DDBJ whole genome shotgun (WGS) entry which is preliminary data.</text>
</comment>
<dbReference type="PANTHER" id="PTHR48475">
    <property type="entry name" value="RIBONUCLEASE H"/>
    <property type="match status" value="1"/>
</dbReference>
<reference evidence="3" key="1">
    <citation type="journal article" date="2022" name="Int. J. Mol. Sci.">
        <title>Draft Genome of Tanacetum Coccineum: Genomic Comparison of Closely Related Tanacetum-Family Plants.</title>
        <authorList>
            <person name="Yamashiro T."/>
            <person name="Shiraishi A."/>
            <person name="Nakayama K."/>
            <person name="Satake H."/>
        </authorList>
    </citation>
    <scope>NUCLEOTIDE SEQUENCE</scope>
</reference>
<dbReference type="EMBL" id="BQNB010014440">
    <property type="protein sequence ID" value="GJT28207.1"/>
    <property type="molecule type" value="Genomic_DNA"/>
</dbReference>
<dbReference type="InterPro" id="IPR036397">
    <property type="entry name" value="RNaseH_sf"/>
</dbReference>
<dbReference type="InterPro" id="IPR012337">
    <property type="entry name" value="RNaseH-like_sf"/>
</dbReference>
<dbReference type="PROSITE" id="PS50994">
    <property type="entry name" value="INTEGRASE"/>
    <property type="match status" value="1"/>
</dbReference>
<dbReference type="PROSITE" id="PS50879">
    <property type="entry name" value="RNASE_H_1"/>
    <property type="match status" value="1"/>
</dbReference>
<dbReference type="PANTHER" id="PTHR48475:SF2">
    <property type="entry name" value="RIBONUCLEASE H"/>
    <property type="match status" value="1"/>
</dbReference>
<keyword evidence="3" id="KW-0695">RNA-directed DNA polymerase</keyword>
<dbReference type="GO" id="GO:0003964">
    <property type="term" value="F:RNA-directed DNA polymerase activity"/>
    <property type="evidence" value="ECO:0007669"/>
    <property type="project" value="UniProtKB-KW"/>
</dbReference>
<dbReference type="InterPro" id="IPR002156">
    <property type="entry name" value="RNaseH_domain"/>
</dbReference>
<dbReference type="CDD" id="cd09279">
    <property type="entry name" value="RNase_HI_like"/>
    <property type="match status" value="1"/>
</dbReference>
<sequence>MYALRFEFETTNNEVKYKALIAGLRIDKEMQIQELAIFVDSQLVANQVKGLFEARQQTIKQYLEKTMGLLSSFPNYSIEHIKREQNKKADALSKLASMTFSRLAKEVLVKVIQTKSVIEKEITDIVKEDEDSWMVPIREYLKGGILPKDPQKERKLRIKAPLYKMIAESYIEGRHMEKFVWEHIVSRFGRPQIIISDNRKQFAKGTFPVFCKKLEALQALTFVYHPQANGQVEVTNKDIVKGMERRLGMAHQAWRVQDFNSKENEKRRREDLDVLEKKREMAAIKEARYKQKLEGYYNKNVKPSTFKPGICASIKQVQQGKIARKNETNVGRTLQSNKSLRRRSM</sequence>
<protein>
    <submittedName>
        <fullName evidence="3">Reverse transcriptase domain-containing protein</fullName>
    </submittedName>
</protein>
<feature type="domain" description="RNase H type-1" evidence="1">
    <location>
        <begin position="1"/>
        <end position="98"/>
    </location>
</feature>
<dbReference type="InterPro" id="IPR001584">
    <property type="entry name" value="Integrase_cat-core"/>
</dbReference>
<dbReference type="SUPFAM" id="SSF53098">
    <property type="entry name" value="Ribonuclease H-like"/>
    <property type="match status" value="2"/>
</dbReference>
<dbReference type="Proteomes" id="UP001151760">
    <property type="component" value="Unassembled WGS sequence"/>
</dbReference>
<keyword evidence="3" id="KW-0808">Transferase</keyword>
<gene>
    <name evidence="3" type="ORF">Tco_0908482</name>
</gene>